<keyword evidence="2" id="KW-1185">Reference proteome</keyword>
<dbReference type="Proteomes" id="UP000237000">
    <property type="component" value="Unassembled WGS sequence"/>
</dbReference>
<dbReference type="EMBL" id="JXTC01000171">
    <property type="protein sequence ID" value="PON83888.1"/>
    <property type="molecule type" value="Genomic_DNA"/>
</dbReference>
<organism evidence="1 2">
    <name type="scientific">Trema orientale</name>
    <name type="common">Charcoal tree</name>
    <name type="synonym">Celtis orientalis</name>
    <dbReference type="NCBI Taxonomy" id="63057"/>
    <lineage>
        <taxon>Eukaryota</taxon>
        <taxon>Viridiplantae</taxon>
        <taxon>Streptophyta</taxon>
        <taxon>Embryophyta</taxon>
        <taxon>Tracheophyta</taxon>
        <taxon>Spermatophyta</taxon>
        <taxon>Magnoliopsida</taxon>
        <taxon>eudicotyledons</taxon>
        <taxon>Gunneridae</taxon>
        <taxon>Pentapetalae</taxon>
        <taxon>rosids</taxon>
        <taxon>fabids</taxon>
        <taxon>Rosales</taxon>
        <taxon>Cannabaceae</taxon>
        <taxon>Trema</taxon>
    </lineage>
</organism>
<dbReference type="InParanoid" id="A0A2P5EEB7"/>
<dbReference type="AlphaFoldDB" id="A0A2P5EEB7"/>
<dbReference type="OrthoDB" id="1422241at2759"/>
<evidence type="ECO:0000313" key="1">
    <source>
        <dbReference type="EMBL" id="PON83888.1"/>
    </source>
</evidence>
<accession>A0A2P5EEB7</accession>
<name>A0A2P5EEB7_TREOI</name>
<comment type="caution">
    <text evidence="1">The sequence shown here is derived from an EMBL/GenBank/DDBJ whole genome shotgun (WGS) entry which is preliminary data.</text>
</comment>
<evidence type="ECO:0000313" key="2">
    <source>
        <dbReference type="Proteomes" id="UP000237000"/>
    </source>
</evidence>
<sequence>MEDYTHEDPLLAKTPSEKNKEMTIERMLKECIDLVSTQPKFCIKYFQLDVAFELKSGMIKLLPKFHGHPNEDHIDTLTISTWFA</sequence>
<reference evidence="2" key="1">
    <citation type="submission" date="2016-06" db="EMBL/GenBank/DDBJ databases">
        <title>Parallel loss of symbiosis genes in relatives of nitrogen-fixing non-legume Parasponia.</title>
        <authorList>
            <person name="Van Velzen R."/>
            <person name="Holmer R."/>
            <person name="Bu F."/>
            <person name="Rutten L."/>
            <person name="Van Zeijl A."/>
            <person name="Liu W."/>
            <person name="Santuari L."/>
            <person name="Cao Q."/>
            <person name="Sharma T."/>
            <person name="Shen D."/>
            <person name="Roswanjaya Y."/>
            <person name="Wardhani T."/>
            <person name="Kalhor M.S."/>
            <person name="Jansen J."/>
            <person name="Van den Hoogen J."/>
            <person name="Gungor B."/>
            <person name="Hartog M."/>
            <person name="Hontelez J."/>
            <person name="Verver J."/>
            <person name="Yang W.-C."/>
            <person name="Schijlen E."/>
            <person name="Repin R."/>
            <person name="Schilthuizen M."/>
            <person name="Schranz E."/>
            <person name="Heidstra R."/>
            <person name="Miyata K."/>
            <person name="Fedorova E."/>
            <person name="Kohlen W."/>
            <person name="Bisseling T."/>
            <person name="Smit S."/>
            <person name="Geurts R."/>
        </authorList>
    </citation>
    <scope>NUCLEOTIDE SEQUENCE [LARGE SCALE GENOMIC DNA]</scope>
    <source>
        <strain evidence="2">cv. RG33-2</strain>
    </source>
</reference>
<proteinExistence type="predicted"/>
<protein>
    <submittedName>
        <fullName evidence="1">Uncharacterized protein</fullName>
    </submittedName>
</protein>
<gene>
    <name evidence="1" type="ORF">TorRG33x02_203280</name>
</gene>